<keyword evidence="20" id="KW-1185">Reference proteome</keyword>
<protein>
    <recommendedName>
        <fullName evidence="11">Phosphoglucomutase</fullName>
        <ecNumber evidence="6">5.4.2.2</ecNumber>
    </recommendedName>
    <alternativeName>
        <fullName evidence="13">Alpha-phosphoglucomutase</fullName>
    </alternativeName>
    <alternativeName>
        <fullName evidence="12">Glucose phosphomutase</fullName>
    </alternativeName>
</protein>
<dbReference type="HOGENOM" id="CLU_016950_0_0_9"/>
<keyword evidence="8 14" id="KW-0479">Metal-binding</keyword>
<evidence type="ECO:0000256" key="6">
    <source>
        <dbReference type="ARBA" id="ARBA00012728"/>
    </source>
</evidence>
<dbReference type="Pfam" id="PF02880">
    <property type="entry name" value="PGM_PMM_III"/>
    <property type="match status" value="1"/>
</dbReference>
<evidence type="ECO:0000256" key="2">
    <source>
        <dbReference type="ARBA" id="ARBA00001946"/>
    </source>
</evidence>
<evidence type="ECO:0000256" key="12">
    <source>
        <dbReference type="ARBA" id="ARBA00041398"/>
    </source>
</evidence>
<dbReference type="InterPro" id="IPR016066">
    <property type="entry name" value="A-D-PHexomutase_CS"/>
</dbReference>
<dbReference type="GO" id="GO:0008973">
    <property type="term" value="F:phosphopentomutase activity"/>
    <property type="evidence" value="ECO:0007669"/>
    <property type="project" value="TreeGrafter"/>
</dbReference>
<name>A0A0H2YRZ4_CLOP1</name>
<feature type="domain" description="Alpha-D-phosphohexomutase alpha/beta/alpha" evidence="18">
    <location>
        <begin position="323"/>
        <end position="449"/>
    </location>
</feature>
<dbReference type="Gene3D" id="3.40.120.10">
    <property type="entry name" value="Alpha-D-Glucose-1,6-Bisphosphate, subunit A, domain 3"/>
    <property type="match status" value="3"/>
</dbReference>
<dbReference type="InterPro" id="IPR036900">
    <property type="entry name" value="A-D-PHexomutase_C_sf"/>
</dbReference>
<dbReference type="Gene3D" id="3.30.310.50">
    <property type="entry name" value="Alpha-D-phosphohexomutase, C-terminal domain"/>
    <property type="match status" value="1"/>
</dbReference>
<dbReference type="InterPro" id="IPR005845">
    <property type="entry name" value="A-D-PHexomutase_a/b/a-II"/>
</dbReference>
<evidence type="ECO:0000256" key="4">
    <source>
        <dbReference type="ARBA" id="ARBA00005189"/>
    </source>
</evidence>
<evidence type="ECO:0000313" key="20">
    <source>
        <dbReference type="Proteomes" id="UP000001823"/>
    </source>
</evidence>
<dbReference type="Pfam" id="PF00408">
    <property type="entry name" value="PGM_PMM_IV"/>
    <property type="match status" value="1"/>
</dbReference>
<dbReference type="Pfam" id="PF02878">
    <property type="entry name" value="PGM_PMM_I"/>
    <property type="match status" value="1"/>
</dbReference>
<comment type="pathway">
    <text evidence="4">Lipid metabolism.</text>
</comment>
<evidence type="ECO:0000256" key="11">
    <source>
        <dbReference type="ARBA" id="ARBA00039995"/>
    </source>
</evidence>
<keyword evidence="9 14" id="KW-0460">Magnesium</keyword>
<dbReference type="SUPFAM" id="SSF53738">
    <property type="entry name" value="Phosphoglucomutase, first 3 domains"/>
    <property type="match status" value="3"/>
</dbReference>
<dbReference type="PRINTS" id="PR00509">
    <property type="entry name" value="PGMPMM"/>
</dbReference>
<comment type="similarity">
    <text evidence="5 14">Belongs to the phosphohexose mutase family.</text>
</comment>
<evidence type="ECO:0000256" key="1">
    <source>
        <dbReference type="ARBA" id="ARBA00000443"/>
    </source>
</evidence>
<dbReference type="RefSeq" id="WP_011590974.1">
    <property type="nucleotide sequence ID" value="NC_008261.1"/>
</dbReference>
<evidence type="ECO:0000256" key="3">
    <source>
        <dbReference type="ARBA" id="ARBA00005164"/>
    </source>
</evidence>
<evidence type="ECO:0000256" key="9">
    <source>
        <dbReference type="ARBA" id="ARBA00022842"/>
    </source>
</evidence>
<feature type="domain" description="Alpha-D-phosphohexomutase C-terminal" evidence="15">
    <location>
        <begin position="516"/>
        <end position="548"/>
    </location>
</feature>
<comment type="cofactor">
    <cofactor evidence="2">
        <name>Mg(2+)</name>
        <dbReference type="ChEBI" id="CHEBI:18420"/>
    </cofactor>
</comment>
<gene>
    <name evidence="19" type="ordered locus">CPF_2127</name>
</gene>
<dbReference type="PROSITE" id="PS00710">
    <property type="entry name" value="PGM_PMM"/>
    <property type="match status" value="1"/>
</dbReference>
<dbReference type="SUPFAM" id="SSF55957">
    <property type="entry name" value="Phosphoglucomutase, C-terminal domain"/>
    <property type="match status" value="1"/>
</dbReference>
<comment type="pathway">
    <text evidence="3">Glycolipid metabolism; diglucosyl-diacylglycerol biosynthesis.</text>
</comment>
<dbReference type="PaxDb" id="195103-CPF_2127"/>
<reference evidence="19 20" key="1">
    <citation type="journal article" date="2006" name="Genome Res.">
        <title>Skewed genomic variability in strains of the toxigenic bacterial pathogen, Clostridium perfringens.</title>
        <authorList>
            <person name="Myers G.S."/>
            <person name="Rasko D.A."/>
            <person name="Cheung J.K."/>
            <person name="Ravel J."/>
            <person name="Seshadri R."/>
            <person name="Deboy R.T."/>
            <person name="Ren Q."/>
            <person name="Varga J."/>
            <person name="Awad M.M."/>
            <person name="Brinkac L.M."/>
            <person name="Daugherty S.C."/>
            <person name="Haft D.H."/>
            <person name="Dodson R.J."/>
            <person name="Madupu R."/>
            <person name="Nelson W.C."/>
            <person name="Rosovitz M.J."/>
            <person name="Sullivan S.A."/>
            <person name="Khouri H."/>
            <person name="Dimitrov G.I."/>
            <person name="Watkins K.L."/>
            <person name="Mulligan S."/>
            <person name="Benton J."/>
            <person name="Radune D."/>
            <person name="Fisher D.J."/>
            <person name="Atkins H.S."/>
            <person name="Hiscox T."/>
            <person name="Jost B.H."/>
            <person name="Billington S.J."/>
            <person name="Songer J.G."/>
            <person name="McClane B.A."/>
            <person name="Titball R.W."/>
            <person name="Rood J.I."/>
            <person name="Melville S.B."/>
            <person name="Paulsen I.T."/>
        </authorList>
    </citation>
    <scope>NUCLEOTIDE SEQUENCE [LARGE SCALE GENOMIC DNA]</scope>
    <source>
        <strain evidence="20">ATCC 13124 / DSM 756 / JCM 1290 / NCIMB 6125 / NCTC 8237 / S 107 / Type A</strain>
    </source>
</reference>
<comment type="catalytic activity">
    <reaction evidence="1">
        <text>alpha-D-glucose 1-phosphate = alpha-D-glucose 6-phosphate</text>
        <dbReference type="Rhea" id="RHEA:23536"/>
        <dbReference type="ChEBI" id="CHEBI:58225"/>
        <dbReference type="ChEBI" id="CHEBI:58601"/>
        <dbReference type="EC" id="5.4.2.2"/>
    </reaction>
</comment>
<dbReference type="GO" id="GO:0000287">
    <property type="term" value="F:magnesium ion binding"/>
    <property type="evidence" value="ECO:0007669"/>
    <property type="project" value="InterPro"/>
</dbReference>
<dbReference type="GO" id="GO:0004614">
    <property type="term" value="F:phosphoglucomutase activity"/>
    <property type="evidence" value="ECO:0007669"/>
    <property type="project" value="UniProtKB-EC"/>
</dbReference>
<evidence type="ECO:0000256" key="10">
    <source>
        <dbReference type="ARBA" id="ARBA00023235"/>
    </source>
</evidence>
<dbReference type="EMBL" id="CP000246">
    <property type="protein sequence ID" value="ABG83734.1"/>
    <property type="molecule type" value="Genomic_DNA"/>
</dbReference>
<organism evidence="19 20">
    <name type="scientific">Clostridium perfringens (strain ATCC 13124 / DSM 756 / JCM 1290 / NCIMB 6125 / NCTC 8237 / Type A)</name>
    <dbReference type="NCBI Taxonomy" id="195103"/>
    <lineage>
        <taxon>Bacteria</taxon>
        <taxon>Bacillati</taxon>
        <taxon>Bacillota</taxon>
        <taxon>Clostridia</taxon>
        <taxon>Eubacteriales</taxon>
        <taxon>Clostridiaceae</taxon>
        <taxon>Clostridium</taxon>
    </lineage>
</organism>
<dbReference type="GeneID" id="93001592"/>
<dbReference type="Proteomes" id="UP000001823">
    <property type="component" value="Chromosome"/>
</dbReference>
<dbReference type="InterPro" id="IPR005843">
    <property type="entry name" value="A-D-PHexomutase_C"/>
</dbReference>
<evidence type="ECO:0000313" key="19">
    <source>
        <dbReference type="EMBL" id="ABG83734.1"/>
    </source>
</evidence>
<dbReference type="InterPro" id="IPR005841">
    <property type="entry name" value="Alpha-D-phosphohexomutase_SF"/>
</dbReference>
<evidence type="ECO:0000256" key="14">
    <source>
        <dbReference type="RuleBase" id="RU004326"/>
    </source>
</evidence>
<dbReference type="GO" id="GO:0005975">
    <property type="term" value="P:carbohydrate metabolic process"/>
    <property type="evidence" value="ECO:0007669"/>
    <property type="project" value="InterPro"/>
</dbReference>
<feature type="domain" description="Alpha-D-phosphohexomutase alpha/beta/alpha" evidence="16">
    <location>
        <begin position="41"/>
        <end position="178"/>
    </location>
</feature>
<proteinExistence type="inferred from homology"/>
<dbReference type="InterPro" id="IPR005844">
    <property type="entry name" value="A-D-PHexomutase_a/b/a-I"/>
</dbReference>
<evidence type="ECO:0000256" key="5">
    <source>
        <dbReference type="ARBA" id="ARBA00010231"/>
    </source>
</evidence>
<evidence type="ECO:0000256" key="7">
    <source>
        <dbReference type="ARBA" id="ARBA00022553"/>
    </source>
</evidence>
<sequence>MYREKYEEWLNSDIISEEIKAELRDVKEDKEIEDRFYKELDFGTGGLRGIIGAGTNRMNIYTVGKATQGFADYLNDNYAGEKSVAIAYDSRNMSKEFAKAAALTLCANGIKVNLFESLRPTPMLSFAVRELNCKGGIVITASHNPKQYNGYKVYGDDGCQLTDAPAKAVIGYVNKVTDYANIKTMSEEKALEEGLLVYIGEEIDKKYIDDLKTLTIREDLVKKHAKDLKIIYTPIHGSGNVPVRRILKELGYENVFVVKEQEMPDGNFPTAPYPNPEDPKVFKLALDMAKEIQPDIIFGTDPDCDRIGVVVKDNNGEYQVLSGNQTGMLLTNYILSSLKEMNKLPENGAVIKTIVTTESVRKMTEEYGVTLIDTLTGFKYIGEKIREFEESGSNEYLFGFEESYGYLAGTFARDKDAVVASMLIAEMTLYYKEQGKTLYDGLIELYNKYGYFKESLVSIELAGKEGQEQIAKCIDGLRNDALKEMNGVKVITSFDYKLSKEVNNLTDEEKEIKLPKSNVLKYVLEDDSWFVVRPSGTEPKMKIYLSVKGSSLEDSKEKTENFKNAIMEVINAKLK</sequence>
<dbReference type="STRING" id="195103.CPF_2127"/>
<accession>A0A0H2YRZ4</accession>
<evidence type="ECO:0000259" key="17">
    <source>
        <dbReference type="Pfam" id="PF02879"/>
    </source>
</evidence>
<dbReference type="EC" id="5.4.2.2" evidence="6"/>
<keyword evidence="7" id="KW-0597">Phosphoprotein</keyword>
<feature type="domain" description="Alpha-D-phosphohexomutase alpha/beta/alpha" evidence="17">
    <location>
        <begin position="206"/>
        <end position="316"/>
    </location>
</feature>
<evidence type="ECO:0000256" key="13">
    <source>
        <dbReference type="ARBA" id="ARBA00041467"/>
    </source>
</evidence>
<dbReference type="PANTHER" id="PTHR45745">
    <property type="entry name" value="PHOSPHOMANNOMUTASE 45A"/>
    <property type="match status" value="1"/>
</dbReference>
<evidence type="ECO:0000259" key="15">
    <source>
        <dbReference type="Pfam" id="PF00408"/>
    </source>
</evidence>
<dbReference type="InterPro" id="IPR005846">
    <property type="entry name" value="A-D-PHexomutase_a/b/a-III"/>
</dbReference>
<dbReference type="KEGG" id="cpf:CPF_2127"/>
<dbReference type="Pfam" id="PF02879">
    <property type="entry name" value="PGM_PMM_II"/>
    <property type="match status" value="1"/>
</dbReference>
<dbReference type="AlphaFoldDB" id="A0A0H2YRZ4"/>
<keyword evidence="10" id="KW-0413">Isomerase</keyword>
<evidence type="ECO:0000259" key="18">
    <source>
        <dbReference type="Pfam" id="PF02880"/>
    </source>
</evidence>
<dbReference type="CDD" id="cd05799">
    <property type="entry name" value="PGM2"/>
    <property type="match status" value="1"/>
</dbReference>
<dbReference type="InterPro" id="IPR016055">
    <property type="entry name" value="A-D-PHexomutase_a/b/a-I/II/III"/>
</dbReference>
<dbReference type="GO" id="GO:0006166">
    <property type="term" value="P:purine ribonucleoside salvage"/>
    <property type="evidence" value="ECO:0007669"/>
    <property type="project" value="TreeGrafter"/>
</dbReference>
<evidence type="ECO:0000256" key="8">
    <source>
        <dbReference type="ARBA" id="ARBA00022723"/>
    </source>
</evidence>
<dbReference type="PANTHER" id="PTHR45745:SF1">
    <property type="entry name" value="PHOSPHOGLUCOMUTASE 2B-RELATED"/>
    <property type="match status" value="1"/>
</dbReference>
<dbReference type="eggNOG" id="COG1109">
    <property type="taxonomic scope" value="Bacteria"/>
</dbReference>
<evidence type="ECO:0000259" key="16">
    <source>
        <dbReference type="Pfam" id="PF02878"/>
    </source>
</evidence>